<dbReference type="AlphaFoldDB" id="A0A183AXE7"/>
<dbReference type="Proteomes" id="UP000272942">
    <property type="component" value="Unassembled WGS sequence"/>
</dbReference>
<keyword evidence="3" id="KW-1185">Reference proteome</keyword>
<dbReference type="EMBL" id="UZAN01051200">
    <property type="protein sequence ID" value="VDP88755.1"/>
    <property type="molecule type" value="Genomic_DNA"/>
</dbReference>
<dbReference type="WBParaSite" id="ECPE_0001166701-mRNA-1">
    <property type="protein sequence ID" value="ECPE_0001166701-mRNA-1"/>
    <property type="gene ID" value="ECPE_0001166701"/>
</dbReference>
<organism evidence="4">
    <name type="scientific">Echinostoma caproni</name>
    <dbReference type="NCBI Taxonomy" id="27848"/>
    <lineage>
        <taxon>Eukaryota</taxon>
        <taxon>Metazoa</taxon>
        <taxon>Spiralia</taxon>
        <taxon>Lophotrochozoa</taxon>
        <taxon>Platyhelminthes</taxon>
        <taxon>Trematoda</taxon>
        <taxon>Digenea</taxon>
        <taxon>Plagiorchiida</taxon>
        <taxon>Echinostomata</taxon>
        <taxon>Echinostomatoidea</taxon>
        <taxon>Echinostomatidae</taxon>
        <taxon>Echinostoma</taxon>
    </lineage>
</organism>
<evidence type="ECO:0000313" key="4">
    <source>
        <dbReference type="WBParaSite" id="ECPE_0001166701-mRNA-1"/>
    </source>
</evidence>
<name>A0A183AXE7_9TREM</name>
<reference evidence="4" key="1">
    <citation type="submission" date="2016-06" db="UniProtKB">
        <authorList>
            <consortium name="WormBaseParasite"/>
        </authorList>
    </citation>
    <scope>IDENTIFICATION</scope>
</reference>
<feature type="region of interest" description="Disordered" evidence="1">
    <location>
        <begin position="1"/>
        <end position="21"/>
    </location>
</feature>
<accession>A0A183AXE7</accession>
<gene>
    <name evidence="2" type="ORF">ECPE_LOCUS11632</name>
</gene>
<sequence length="129" mass="14995">MDNTFHGKRLEPNALDSRQSLSDDQSSLVDEGYWHDNGQTSLQCASWHLLEAMTSIFGDFINKRLKRAMELIPDFLLKQLTELRELSQRKAAFVDEADSYNMELDRNNRRLMKQMVADKQKIARSVFAI</sequence>
<evidence type="ECO:0000313" key="2">
    <source>
        <dbReference type="EMBL" id="VDP88755.1"/>
    </source>
</evidence>
<reference evidence="2 3" key="2">
    <citation type="submission" date="2018-11" db="EMBL/GenBank/DDBJ databases">
        <authorList>
            <consortium name="Pathogen Informatics"/>
        </authorList>
    </citation>
    <scope>NUCLEOTIDE SEQUENCE [LARGE SCALE GENOMIC DNA]</scope>
    <source>
        <strain evidence="2 3">Egypt</strain>
    </source>
</reference>
<evidence type="ECO:0000313" key="3">
    <source>
        <dbReference type="Proteomes" id="UP000272942"/>
    </source>
</evidence>
<protein>
    <submittedName>
        <fullName evidence="4">Dynamin_M domain-containing protein</fullName>
    </submittedName>
</protein>
<dbReference type="OrthoDB" id="10059415at2759"/>
<evidence type="ECO:0000256" key="1">
    <source>
        <dbReference type="SAM" id="MobiDB-lite"/>
    </source>
</evidence>
<proteinExistence type="predicted"/>